<sequence>MEKSVLLRSLTCSSLVCNRIFFRSAHRLSRSTLPPCSSFVPRKLNRLNSLPRRHLRLLPAYSPSRPLHFRKKFSSLAPRAVAASPPHSPPEGWHYELNDPSEDISYKGVVFNEMKGVYSQPDNILGRVTQQALFPDNTYGVDSGGDPRVIPKLTFEEFKEFHRKFYHPGNARIWFYGDDDPVERLRILKEYLDMFDASPASNQSKIEQQRLFSEPVRIVEKYPSGDEGDLKKKHMVCVNWLLSEKPLDLETELTLGFLDHLMLGTPASPLRKILLESGLGEAIVGGGIEDELLQPQFSIGLKGVLDDDIPKVEELILNTFKKLAEEGFDNDAVEASMNTIEFSLRENNTGSFPRGLSLMLRSIGKWIYDMDPFEPLKYEEPLKALKARIAAEGPKAVFSPLIEKFILNNPHRVTIEMQPDPEKASRDEAAEKQILQKVKESMTEEDLAELARATQELRLKQETPDPPEALKCVPCLCLEDIPKEPIRIPSEIVNVNGVTVLQHELFTNDVLYSEVVFDMSSLKQELLPLVPLFCQSLLEMGTKDLTFVQLNQLIGRKTGGISVYPFTSSIRGNDKACTHMIVRGKAMSGCAEDLFNLMNCILQEVQFTDQQRFKQFVSQSKSRMENRLRGSGHGIAAARMDAKLNSAGWISEQMGGLSYLEFLRTLEEKVDQNWAEVSSSLEEIRQSLLSRKNCLVNITADGKNLTNSEKFIGKFLDLLPNEPVIKNSSWNARLSSDNEAILIPTQVNYVGKAANIYETGYQLNGSSYVISKYISNTWLWDRVRVSGGAYGGFCDFDTHSGVFSFLSYRDPNLLKTLDVYDGTVDFLRELELDNDTLAKAIIGTIGDVDSYQLPDAKGYSSLLRHLLGITEEERQRRREEILSTSLKDFKNFADALESVRNKGVVVSVASPEDVEAAHSERPGFFQVKKAL</sequence>
<evidence type="ECO:0000256" key="6">
    <source>
        <dbReference type="ARBA" id="ARBA00022801"/>
    </source>
</evidence>
<dbReference type="GO" id="GO:0009507">
    <property type="term" value="C:chloroplast"/>
    <property type="evidence" value="ECO:0007669"/>
    <property type="project" value="TreeGrafter"/>
</dbReference>
<proteinExistence type="inferred from homology"/>
<dbReference type="PANTHER" id="PTHR43016:SF13">
    <property type="entry name" value="PRESEQUENCE PROTEASE, MITOCHONDRIAL"/>
    <property type="match status" value="1"/>
</dbReference>
<comment type="subcellular location">
    <subcellularLocation>
        <location evidence="2">Mitochondrion</location>
    </subcellularLocation>
</comment>
<gene>
    <name evidence="11" type="primary">PREP1</name>
    <name evidence="11" type="ORF">SDJN03_28711</name>
</gene>
<evidence type="ECO:0000256" key="8">
    <source>
        <dbReference type="ARBA" id="ARBA00023049"/>
    </source>
</evidence>
<keyword evidence="9" id="KW-0496">Mitochondrion</keyword>
<dbReference type="PANTHER" id="PTHR43016">
    <property type="entry name" value="PRESEQUENCE PROTEASE"/>
    <property type="match status" value="1"/>
</dbReference>
<dbReference type="GO" id="GO:0046872">
    <property type="term" value="F:metal ion binding"/>
    <property type="evidence" value="ECO:0007669"/>
    <property type="project" value="UniProtKB-KW"/>
</dbReference>
<evidence type="ECO:0000256" key="5">
    <source>
        <dbReference type="ARBA" id="ARBA00022723"/>
    </source>
</evidence>
<evidence type="ECO:0000313" key="12">
    <source>
        <dbReference type="Proteomes" id="UP000685013"/>
    </source>
</evidence>
<keyword evidence="5" id="KW-0479">Metal-binding</keyword>
<evidence type="ECO:0000256" key="2">
    <source>
        <dbReference type="ARBA" id="ARBA00004173"/>
    </source>
</evidence>
<evidence type="ECO:0000256" key="4">
    <source>
        <dbReference type="ARBA" id="ARBA00022670"/>
    </source>
</evidence>
<dbReference type="SMART" id="SM01264">
    <property type="entry name" value="M16C_associated"/>
    <property type="match status" value="1"/>
</dbReference>
<dbReference type="AlphaFoldDB" id="A0AAV6LYE8"/>
<evidence type="ECO:0000259" key="10">
    <source>
        <dbReference type="SMART" id="SM01264"/>
    </source>
</evidence>
<feature type="non-terminal residue" evidence="11">
    <location>
        <position position="1"/>
    </location>
</feature>
<dbReference type="EMBL" id="JAGKQH010000019">
    <property type="protein sequence ID" value="KAG6571983.1"/>
    <property type="molecule type" value="Genomic_DNA"/>
</dbReference>
<feature type="domain" description="Peptidase M16C associated" evidence="10">
    <location>
        <begin position="417"/>
        <end position="666"/>
    </location>
</feature>
<evidence type="ECO:0000313" key="11">
    <source>
        <dbReference type="EMBL" id="KAG6571983.1"/>
    </source>
</evidence>
<dbReference type="GO" id="GO:0004222">
    <property type="term" value="F:metalloendopeptidase activity"/>
    <property type="evidence" value="ECO:0007669"/>
    <property type="project" value="TreeGrafter"/>
</dbReference>
<dbReference type="GO" id="GO:0005739">
    <property type="term" value="C:mitochondrion"/>
    <property type="evidence" value="ECO:0007669"/>
    <property type="project" value="UniProtKB-SubCell"/>
</dbReference>
<comment type="caution">
    <text evidence="11">The sequence shown here is derived from an EMBL/GenBank/DDBJ whole genome shotgun (WGS) entry which is preliminary data.</text>
</comment>
<protein>
    <submittedName>
        <fullName evidence="11">Presequence protease 1, chloroplastic/mitochondrial</fullName>
    </submittedName>
</protein>
<keyword evidence="6" id="KW-0378">Hydrolase</keyword>
<keyword evidence="4 11" id="KW-0645">Protease</keyword>
<evidence type="ECO:0000256" key="1">
    <source>
        <dbReference type="ARBA" id="ARBA00001947"/>
    </source>
</evidence>
<evidence type="ECO:0000256" key="7">
    <source>
        <dbReference type="ARBA" id="ARBA00022833"/>
    </source>
</evidence>
<keyword evidence="8" id="KW-0482">Metalloprotease</keyword>
<dbReference type="FunFam" id="3.30.830.10:FF:000009">
    <property type="entry name" value="Presequence protease, mitochondrial"/>
    <property type="match status" value="1"/>
</dbReference>
<accession>A0AAV6LYE8</accession>
<dbReference type="InterPro" id="IPR055130">
    <property type="entry name" value="PreP_C"/>
</dbReference>
<dbReference type="InterPro" id="IPR013578">
    <property type="entry name" value="Peptidase_M16C_assoc"/>
</dbReference>
<keyword evidence="7" id="KW-0862">Zinc</keyword>
<dbReference type="FunFam" id="3.30.830.10:FF:000029">
    <property type="entry name" value="Presequence protease 1"/>
    <property type="match status" value="1"/>
</dbReference>
<comment type="similarity">
    <text evidence="3">Belongs to the peptidase M16 family. PreP subfamily.</text>
</comment>
<dbReference type="Proteomes" id="UP000685013">
    <property type="component" value="Chromosome 19"/>
</dbReference>
<organism evidence="11 12">
    <name type="scientific">Cucurbita argyrosperma subsp. sororia</name>
    <dbReference type="NCBI Taxonomy" id="37648"/>
    <lineage>
        <taxon>Eukaryota</taxon>
        <taxon>Viridiplantae</taxon>
        <taxon>Streptophyta</taxon>
        <taxon>Embryophyta</taxon>
        <taxon>Tracheophyta</taxon>
        <taxon>Spermatophyta</taxon>
        <taxon>Magnoliopsida</taxon>
        <taxon>eudicotyledons</taxon>
        <taxon>Gunneridae</taxon>
        <taxon>Pentapetalae</taxon>
        <taxon>rosids</taxon>
        <taxon>fabids</taxon>
        <taxon>Cucurbitales</taxon>
        <taxon>Cucurbitaceae</taxon>
        <taxon>Cucurbiteae</taxon>
        <taxon>Cucurbita</taxon>
    </lineage>
</organism>
<comment type="cofactor">
    <cofactor evidence="1">
        <name>Zn(2+)</name>
        <dbReference type="ChEBI" id="CHEBI:29105"/>
    </cofactor>
</comment>
<dbReference type="Pfam" id="PF08367">
    <property type="entry name" value="M16C_assoc"/>
    <property type="match status" value="1"/>
</dbReference>
<dbReference type="Pfam" id="PF05193">
    <property type="entry name" value="Peptidase_M16_C"/>
    <property type="match status" value="1"/>
</dbReference>
<keyword evidence="12" id="KW-1185">Reference proteome</keyword>
<evidence type="ECO:0000256" key="9">
    <source>
        <dbReference type="ARBA" id="ARBA00023128"/>
    </source>
</evidence>
<reference evidence="11 12" key="1">
    <citation type="journal article" date="2021" name="Hortic Res">
        <title>The domestication of Cucurbita argyrosperma as revealed by the genome of its wild relative.</title>
        <authorList>
            <person name="Barrera-Redondo J."/>
            <person name="Sanchez-de la Vega G."/>
            <person name="Aguirre-Liguori J.A."/>
            <person name="Castellanos-Morales G."/>
            <person name="Gutierrez-Guerrero Y.T."/>
            <person name="Aguirre-Dugua X."/>
            <person name="Aguirre-Planter E."/>
            <person name="Tenaillon M.I."/>
            <person name="Lira-Saade R."/>
            <person name="Eguiarte L.E."/>
        </authorList>
    </citation>
    <scope>NUCLEOTIDE SEQUENCE [LARGE SCALE GENOMIC DNA]</scope>
    <source>
        <strain evidence="11">JBR-2021</strain>
    </source>
</reference>
<dbReference type="GO" id="GO:0016485">
    <property type="term" value="P:protein processing"/>
    <property type="evidence" value="ECO:0007669"/>
    <property type="project" value="TreeGrafter"/>
</dbReference>
<name>A0AAV6LYE8_9ROSI</name>
<dbReference type="InterPro" id="IPR007863">
    <property type="entry name" value="Peptidase_M16_C"/>
</dbReference>
<dbReference type="Pfam" id="PF22516">
    <property type="entry name" value="PreP_C"/>
    <property type="match status" value="1"/>
</dbReference>
<evidence type="ECO:0000256" key="3">
    <source>
        <dbReference type="ARBA" id="ARBA00007575"/>
    </source>
</evidence>